<protein>
    <recommendedName>
        <fullName evidence="6">ABC transporter domain-containing protein</fullName>
    </recommendedName>
</protein>
<evidence type="ECO:0000256" key="4">
    <source>
        <dbReference type="ARBA" id="ARBA00022840"/>
    </source>
</evidence>
<accession>A0A382ZBA5</accession>
<dbReference type="InterPro" id="IPR027417">
    <property type="entry name" value="P-loop_NTPase"/>
</dbReference>
<name>A0A382ZBA5_9ZZZZ</name>
<dbReference type="Gene3D" id="3.40.50.300">
    <property type="entry name" value="P-loop containing nucleotide triphosphate hydrolases"/>
    <property type="match status" value="1"/>
</dbReference>
<sequence>SNLDVQTRHEFWIALDRLKKSGKTMIFCSHRTDEVMRLSDRVIVMKQGKKIAEGAPNQLNGYLPQNTILNLVVPELLREKAKSLLIQNGFSAVHNELRIAVEVAQNRKAEPFQVLAEASIAVDDFELSERLSSPEGGG</sequence>
<evidence type="ECO:0000256" key="2">
    <source>
        <dbReference type="ARBA" id="ARBA00022448"/>
    </source>
</evidence>
<evidence type="ECO:0000313" key="5">
    <source>
        <dbReference type="EMBL" id="SVD92794.1"/>
    </source>
</evidence>
<keyword evidence="4" id="KW-0067">ATP-binding</keyword>
<evidence type="ECO:0000256" key="3">
    <source>
        <dbReference type="ARBA" id="ARBA00022741"/>
    </source>
</evidence>
<dbReference type="EMBL" id="UINC01182529">
    <property type="protein sequence ID" value="SVD92794.1"/>
    <property type="molecule type" value="Genomic_DNA"/>
</dbReference>
<evidence type="ECO:0008006" key="6">
    <source>
        <dbReference type="Google" id="ProtNLM"/>
    </source>
</evidence>
<feature type="non-terminal residue" evidence="5">
    <location>
        <position position="1"/>
    </location>
</feature>
<reference evidence="5" key="1">
    <citation type="submission" date="2018-05" db="EMBL/GenBank/DDBJ databases">
        <authorList>
            <person name="Lanie J.A."/>
            <person name="Ng W.-L."/>
            <person name="Kazmierczak K.M."/>
            <person name="Andrzejewski T.M."/>
            <person name="Davidsen T.M."/>
            <person name="Wayne K.J."/>
            <person name="Tettelin H."/>
            <person name="Glass J.I."/>
            <person name="Rusch D."/>
            <person name="Podicherti R."/>
            <person name="Tsui H.-C.T."/>
            <person name="Winkler M.E."/>
        </authorList>
    </citation>
    <scope>NUCLEOTIDE SEQUENCE</scope>
</reference>
<evidence type="ECO:0000256" key="1">
    <source>
        <dbReference type="ARBA" id="ARBA00005417"/>
    </source>
</evidence>
<organism evidence="5">
    <name type="scientific">marine metagenome</name>
    <dbReference type="NCBI Taxonomy" id="408172"/>
    <lineage>
        <taxon>unclassified sequences</taxon>
        <taxon>metagenomes</taxon>
        <taxon>ecological metagenomes</taxon>
    </lineage>
</organism>
<comment type="similarity">
    <text evidence="1">Belongs to the ABC transporter superfamily.</text>
</comment>
<dbReference type="AlphaFoldDB" id="A0A382ZBA5"/>
<keyword evidence="3" id="KW-0547">Nucleotide-binding</keyword>
<dbReference type="GO" id="GO:0005524">
    <property type="term" value="F:ATP binding"/>
    <property type="evidence" value="ECO:0007669"/>
    <property type="project" value="UniProtKB-KW"/>
</dbReference>
<proteinExistence type="inferred from homology"/>
<dbReference type="InterPro" id="IPR050763">
    <property type="entry name" value="ABC_transporter_ATP-binding"/>
</dbReference>
<dbReference type="PANTHER" id="PTHR42711:SF5">
    <property type="entry name" value="ABC TRANSPORTER ATP-BINDING PROTEIN NATA"/>
    <property type="match status" value="1"/>
</dbReference>
<dbReference type="PANTHER" id="PTHR42711">
    <property type="entry name" value="ABC TRANSPORTER ATP-BINDING PROTEIN"/>
    <property type="match status" value="1"/>
</dbReference>
<gene>
    <name evidence="5" type="ORF">METZ01_LOCUS445648</name>
</gene>
<keyword evidence="2" id="KW-0813">Transport</keyword>
<dbReference type="SUPFAM" id="SSF52540">
    <property type="entry name" value="P-loop containing nucleoside triphosphate hydrolases"/>
    <property type="match status" value="1"/>
</dbReference>